<dbReference type="SUPFAM" id="SSF49265">
    <property type="entry name" value="Fibronectin type III"/>
    <property type="match status" value="1"/>
</dbReference>
<feature type="chain" id="PRO_5025408763" evidence="2">
    <location>
        <begin position="25"/>
        <end position="404"/>
    </location>
</feature>
<feature type="transmembrane region" description="Helical" evidence="1">
    <location>
        <begin position="294"/>
        <end position="317"/>
    </location>
</feature>
<dbReference type="AlphaFoldDB" id="A0A674PLX2"/>
<evidence type="ECO:0000256" key="2">
    <source>
        <dbReference type="SAM" id="SignalP"/>
    </source>
</evidence>
<dbReference type="OMA" id="IEECPSY"/>
<name>A0A674PLX2_TAKRU</name>
<dbReference type="GeneTree" id="ENSGT00910000145429"/>
<dbReference type="Ensembl" id="ENSTRUT00000090654.1">
    <property type="protein sequence ID" value="ENSTRUP00000086519.1"/>
    <property type="gene ID" value="ENSTRUG00000032902.1"/>
</dbReference>
<evidence type="ECO:0000256" key="1">
    <source>
        <dbReference type="SAM" id="Phobius"/>
    </source>
</evidence>
<dbReference type="Proteomes" id="UP000005226">
    <property type="component" value="Chromosome 8"/>
</dbReference>
<dbReference type="InterPro" id="IPR036116">
    <property type="entry name" value="FN3_sf"/>
</dbReference>
<reference evidence="3" key="3">
    <citation type="submission" date="2025-09" db="UniProtKB">
        <authorList>
            <consortium name="Ensembl"/>
        </authorList>
    </citation>
    <scope>IDENTIFICATION</scope>
</reference>
<dbReference type="InParanoid" id="A0A674PLX2"/>
<evidence type="ECO:0000313" key="4">
    <source>
        <dbReference type="Proteomes" id="UP000005226"/>
    </source>
</evidence>
<evidence type="ECO:0000313" key="3">
    <source>
        <dbReference type="Ensembl" id="ENSTRUP00000086519.1"/>
    </source>
</evidence>
<feature type="transmembrane region" description="Helical" evidence="1">
    <location>
        <begin position="324"/>
        <end position="341"/>
    </location>
</feature>
<protein>
    <submittedName>
        <fullName evidence="3">Uncharacterized LOC105416818</fullName>
    </submittedName>
</protein>
<keyword evidence="1" id="KW-0812">Transmembrane</keyword>
<organism evidence="3 4">
    <name type="scientific">Takifugu rubripes</name>
    <name type="common">Japanese pufferfish</name>
    <name type="synonym">Fugu rubripes</name>
    <dbReference type="NCBI Taxonomy" id="31033"/>
    <lineage>
        <taxon>Eukaryota</taxon>
        <taxon>Metazoa</taxon>
        <taxon>Chordata</taxon>
        <taxon>Craniata</taxon>
        <taxon>Vertebrata</taxon>
        <taxon>Euteleostomi</taxon>
        <taxon>Actinopterygii</taxon>
        <taxon>Neopterygii</taxon>
        <taxon>Teleostei</taxon>
        <taxon>Neoteleostei</taxon>
        <taxon>Acanthomorphata</taxon>
        <taxon>Eupercaria</taxon>
        <taxon>Tetraodontiformes</taxon>
        <taxon>Tetradontoidea</taxon>
        <taxon>Tetraodontidae</taxon>
        <taxon>Takifugu</taxon>
    </lineage>
</organism>
<feature type="signal peptide" evidence="2">
    <location>
        <begin position="1"/>
        <end position="24"/>
    </location>
</feature>
<accession>A0A674PLX2</accession>
<reference evidence="3" key="2">
    <citation type="submission" date="2025-08" db="UniProtKB">
        <authorList>
            <consortium name="Ensembl"/>
        </authorList>
    </citation>
    <scope>IDENTIFICATION</scope>
</reference>
<gene>
    <name evidence="3" type="primary">LOC105416818</name>
</gene>
<keyword evidence="1" id="KW-0472">Membrane</keyword>
<sequence length="404" mass="46327">MIRILGLLNLFVLWCLLLETKCAAGHIVTQKNISLQWINDFLLQLSSSTCHHYTVSAGDATDGQVPFPYDRSTVMEGNFVNLTLTECNGRRSPPVHISLHYPELVKEVDCYRTSRRDAVCSWIPNTHIQELQFFFVFVNESKITDEMDFIQNIKMTECQSYNETDGVRTGCDLQLGGTHILISFRERRNHSSFNTFRKVVTSNVRLPALKWNVTKTDYKFHISWETPDIPTDWTITINYTTCGDPKSKSVSASQHSEVLNRVPHCPYRLAIQAISLKGKSLWSEYKYFEADPPLLTYAAIFFSLVFTGLATTLLICFRRCVEDFPHLLLPFTLVSCVEIFFCRKREAIFPKIPEPRDLLSSIPDNNFKCTLDSLYGNSKEELCIISLVTEPIYSNIKPLKHPLL</sequence>
<proteinExistence type="predicted"/>
<keyword evidence="2" id="KW-0732">Signal</keyword>
<keyword evidence="1" id="KW-1133">Transmembrane helix</keyword>
<keyword evidence="4" id="KW-1185">Reference proteome</keyword>
<reference evidence="3 4" key="1">
    <citation type="journal article" date="2011" name="Genome Biol. Evol.">
        <title>Integration of the genetic map and genome assembly of fugu facilitates insights into distinct features of genome evolution in teleosts and mammals.</title>
        <authorList>
            <person name="Kai W."/>
            <person name="Kikuchi K."/>
            <person name="Tohari S."/>
            <person name="Chew A.K."/>
            <person name="Tay A."/>
            <person name="Fujiwara A."/>
            <person name="Hosoya S."/>
            <person name="Suetake H."/>
            <person name="Naruse K."/>
            <person name="Brenner S."/>
            <person name="Suzuki Y."/>
            <person name="Venkatesh B."/>
        </authorList>
    </citation>
    <scope>NUCLEOTIDE SEQUENCE [LARGE SCALE GENOMIC DNA]</scope>
</reference>